<gene>
    <name evidence="3" type="primary">Necator_chrII.g8744</name>
    <name evidence="3" type="ORF">RB195_020949</name>
</gene>
<evidence type="ECO:0000256" key="1">
    <source>
        <dbReference type="SAM" id="MobiDB-lite"/>
    </source>
</evidence>
<feature type="region of interest" description="Disordered" evidence="1">
    <location>
        <begin position="257"/>
        <end position="308"/>
    </location>
</feature>
<keyword evidence="4" id="KW-1185">Reference proteome</keyword>
<feature type="compositionally biased region" description="Basic and acidic residues" evidence="1">
    <location>
        <begin position="286"/>
        <end position="298"/>
    </location>
</feature>
<evidence type="ECO:0000313" key="4">
    <source>
        <dbReference type="Proteomes" id="UP001303046"/>
    </source>
</evidence>
<comment type="caution">
    <text evidence="3">The sequence shown here is derived from an EMBL/GenBank/DDBJ whole genome shotgun (WGS) entry which is preliminary data.</text>
</comment>
<evidence type="ECO:0008006" key="5">
    <source>
        <dbReference type="Google" id="ProtNLM"/>
    </source>
</evidence>
<feature type="chain" id="PRO_5045083962" description="Saposin B-type domain-containing protein" evidence="2">
    <location>
        <begin position="20"/>
        <end position="354"/>
    </location>
</feature>
<name>A0ABR1CNA9_NECAM</name>
<feature type="compositionally biased region" description="Low complexity" evidence="1">
    <location>
        <begin position="299"/>
        <end position="308"/>
    </location>
</feature>
<evidence type="ECO:0000256" key="2">
    <source>
        <dbReference type="SAM" id="SignalP"/>
    </source>
</evidence>
<feature type="compositionally biased region" description="Polar residues" evidence="1">
    <location>
        <begin position="268"/>
        <end position="282"/>
    </location>
</feature>
<keyword evidence="2" id="KW-0732">Signal</keyword>
<sequence>MIPLLVLPLLVMINAKSLTIVPSDSFHGKEGKVESSDFIKKPIDVDYEDETAVSTIQPRTNFRVDFTKVNGSEIVASRRTIFEVIPVDYLCDFCIAVIEKLKYRQQVEKDFEQNMLDECWKYNQTSLDDGNVCELINKVTLKRLQDDDVTKICVDEKMCPDKEKELKKQEENEKKEREEASKRKKEEEERKKNEEVENIKTEAARLEYQKRREQEEKKLAEQRRITQTHGETGDLEYVIDEVGKAEDDKNDYLEYSSEKLDTEGGQIRNETQVDGLSATENGTGLEKSEKPPVSKKPESATITTTRTTVSVPLKNDAVKIAPGRISGEANVSPRGRFFIDRTVELKLNVEDLRR</sequence>
<evidence type="ECO:0000313" key="3">
    <source>
        <dbReference type="EMBL" id="KAK6739193.1"/>
    </source>
</evidence>
<feature type="region of interest" description="Disordered" evidence="1">
    <location>
        <begin position="164"/>
        <end position="196"/>
    </location>
</feature>
<organism evidence="3 4">
    <name type="scientific">Necator americanus</name>
    <name type="common">Human hookworm</name>
    <dbReference type="NCBI Taxonomy" id="51031"/>
    <lineage>
        <taxon>Eukaryota</taxon>
        <taxon>Metazoa</taxon>
        <taxon>Ecdysozoa</taxon>
        <taxon>Nematoda</taxon>
        <taxon>Chromadorea</taxon>
        <taxon>Rhabditida</taxon>
        <taxon>Rhabditina</taxon>
        <taxon>Rhabditomorpha</taxon>
        <taxon>Strongyloidea</taxon>
        <taxon>Ancylostomatidae</taxon>
        <taxon>Bunostominae</taxon>
        <taxon>Necator</taxon>
    </lineage>
</organism>
<dbReference type="Proteomes" id="UP001303046">
    <property type="component" value="Unassembled WGS sequence"/>
</dbReference>
<proteinExistence type="predicted"/>
<accession>A0ABR1CNA9</accession>
<reference evidence="3 4" key="1">
    <citation type="submission" date="2023-08" db="EMBL/GenBank/DDBJ databases">
        <title>A Necator americanus chromosomal reference genome.</title>
        <authorList>
            <person name="Ilik V."/>
            <person name="Petrzelkova K.J."/>
            <person name="Pardy F."/>
            <person name="Fuh T."/>
            <person name="Niatou-Singa F.S."/>
            <person name="Gouil Q."/>
            <person name="Baker L."/>
            <person name="Ritchie M.E."/>
            <person name="Jex A.R."/>
            <person name="Gazzola D."/>
            <person name="Li H."/>
            <person name="Toshio Fujiwara R."/>
            <person name="Zhan B."/>
            <person name="Aroian R.V."/>
            <person name="Pafco B."/>
            <person name="Schwarz E.M."/>
        </authorList>
    </citation>
    <scope>NUCLEOTIDE SEQUENCE [LARGE SCALE GENOMIC DNA]</scope>
    <source>
        <strain evidence="3 4">Aroian</strain>
        <tissue evidence="3">Whole animal</tissue>
    </source>
</reference>
<feature type="signal peptide" evidence="2">
    <location>
        <begin position="1"/>
        <end position="19"/>
    </location>
</feature>
<protein>
    <recommendedName>
        <fullName evidence="5">Saposin B-type domain-containing protein</fullName>
    </recommendedName>
</protein>
<dbReference type="EMBL" id="JAVFWL010000002">
    <property type="protein sequence ID" value="KAK6739193.1"/>
    <property type="molecule type" value="Genomic_DNA"/>
</dbReference>